<evidence type="ECO:0000313" key="1">
    <source>
        <dbReference type="EMBL" id="UGS36179.1"/>
    </source>
</evidence>
<accession>A0A9E7C111</accession>
<name>A0A9E7C111_9ACTN</name>
<dbReference type="AlphaFoldDB" id="A0A9E7C111"/>
<reference evidence="1" key="1">
    <citation type="journal article" date="2022" name="Int. J. Syst. Evol. Microbiol.">
        <title>Pseudomonas aegrilactucae sp. nov. and Pseudomonas morbosilactucae sp. nov., pathogens causing bacterial rot of lettuce in Japan.</title>
        <authorList>
            <person name="Sawada H."/>
            <person name="Fujikawa T."/>
            <person name="Satou M."/>
        </authorList>
    </citation>
    <scope>NUCLEOTIDE SEQUENCE</scope>
    <source>
        <strain evidence="1">0166_1</strain>
    </source>
</reference>
<dbReference type="InterPro" id="IPR029063">
    <property type="entry name" value="SAM-dependent_MTases_sf"/>
</dbReference>
<protein>
    <recommendedName>
        <fullName evidence="3">Class I SAM-dependent methyltransferase</fullName>
    </recommendedName>
</protein>
<organism evidence="1 2">
    <name type="scientific">Capillimicrobium parvum</name>
    <dbReference type="NCBI Taxonomy" id="2884022"/>
    <lineage>
        <taxon>Bacteria</taxon>
        <taxon>Bacillati</taxon>
        <taxon>Actinomycetota</taxon>
        <taxon>Thermoleophilia</taxon>
        <taxon>Solirubrobacterales</taxon>
        <taxon>Capillimicrobiaceae</taxon>
        <taxon>Capillimicrobium</taxon>
    </lineage>
</organism>
<gene>
    <name evidence="1" type="ORF">DSM104329_02579</name>
</gene>
<evidence type="ECO:0000313" key="2">
    <source>
        <dbReference type="Proteomes" id="UP001162834"/>
    </source>
</evidence>
<evidence type="ECO:0008006" key="3">
    <source>
        <dbReference type="Google" id="ProtNLM"/>
    </source>
</evidence>
<keyword evidence="2" id="KW-1185">Reference proteome</keyword>
<dbReference type="RefSeq" id="WP_259315855.1">
    <property type="nucleotide sequence ID" value="NZ_CP087164.1"/>
</dbReference>
<dbReference type="EMBL" id="CP087164">
    <property type="protein sequence ID" value="UGS36179.1"/>
    <property type="molecule type" value="Genomic_DNA"/>
</dbReference>
<proteinExistence type="predicted"/>
<dbReference type="Proteomes" id="UP001162834">
    <property type="component" value="Chromosome"/>
</dbReference>
<dbReference type="KEGG" id="sbae:DSM104329_02579"/>
<dbReference type="Gene3D" id="3.40.50.150">
    <property type="entry name" value="Vaccinia Virus protein VP39"/>
    <property type="match status" value="1"/>
</dbReference>
<dbReference type="SUPFAM" id="SSF53335">
    <property type="entry name" value="S-adenosyl-L-methionine-dependent methyltransferases"/>
    <property type="match status" value="1"/>
</dbReference>
<dbReference type="Pfam" id="PF13578">
    <property type="entry name" value="Methyltransf_24"/>
    <property type="match status" value="1"/>
</dbReference>
<sequence length="250" mass="28615">MHYLDFLAQIHERLAPPTYLEIGIRHGGSLALTKSVSVGIDPSYRLNHPLPEGVTLFRETSDDYFEREDPLEALDDRRIGLSFIDGLHLAEFALRDFVNVERHADWTSVIVFDDIFPADVEMAARDRQTWLWTGDVYKVMAILADHRPDLICLRVDTEPTGLLLVLGANPHSTVLADRYRKLAKAIDTPDPQPVPADVLARRGAVDPQRVLDAGFWDYLRRAREDPGLVRPIGLRRLRRRVRLDLRKLRL</sequence>